<name>I0BH64_9BACL</name>
<dbReference type="PANTHER" id="PTHR40469:SF2">
    <property type="entry name" value="GALACTOSE-BINDING DOMAIN-LIKE SUPERFAMILY PROTEIN"/>
    <property type="match status" value="1"/>
</dbReference>
<dbReference type="Gene3D" id="3.40.50.880">
    <property type="match status" value="1"/>
</dbReference>
<reference evidence="2 3" key="1">
    <citation type="submission" date="2013-06" db="EMBL/GenBank/DDBJ databases">
        <title>Complete genome sequence of Paenibacillus mucilaginosus K02.</title>
        <authorList>
            <person name="Xiao B."/>
            <person name="Sun L."/>
            <person name="Xiao L."/>
            <person name="Lian B."/>
        </authorList>
    </citation>
    <scope>NUCLEOTIDE SEQUENCE [LARGE SCALE GENOMIC DNA]</scope>
    <source>
        <strain evidence="2 3">K02</strain>
    </source>
</reference>
<dbReference type="KEGG" id="pmw:B2K_13445"/>
<dbReference type="Proteomes" id="UP000007392">
    <property type="component" value="Chromosome"/>
</dbReference>
<gene>
    <name evidence="2" type="ORF">B2K_13445</name>
</gene>
<accession>I0BH64</accession>
<keyword evidence="2" id="KW-0378">Hydrolase</keyword>
<dbReference type="PATRIC" id="fig|997761.3.peg.2638"/>
<dbReference type="RefSeq" id="WP_014650589.1">
    <property type="nucleotide sequence ID" value="NC_017672.3"/>
</dbReference>
<dbReference type="InterPro" id="IPR029010">
    <property type="entry name" value="ThuA-like"/>
</dbReference>
<evidence type="ECO:0000313" key="3">
    <source>
        <dbReference type="Proteomes" id="UP000007392"/>
    </source>
</evidence>
<dbReference type="HOGENOM" id="CLU_100195_0_0_9"/>
<evidence type="ECO:0000259" key="1">
    <source>
        <dbReference type="Pfam" id="PF06283"/>
    </source>
</evidence>
<dbReference type="EMBL" id="CP003422">
    <property type="protein sequence ID" value="AFH61711.1"/>
    <property type="molecule type" value="Genomic_DNA"/>
</dbReference>
<dbReference type="PANTHER" id="PTHR40469">
    <property type="entry name" value="SECRETED GLYCOSYL HYDROLASE"/>
    <property type="match status" value="1"/>
</dbReference>
<dbReference type="GO" id="GO:0016787">
    <property type="term" value="F:hydrolase activity"/>
    <property type="evidence" value="ECO:0007669"/>
    <property type="project" value="UniProtKB-KW"/>
</dbReference>
<evidence type="ECO:0000313" key="2">
    <source>
        <dbReference type="EMBL" id="AFH61711.1"/>
    </source>
</evidence>
<dbReference type="OrthoDB" id="9816308at2"/>
<proteinExistence type="predicted"/>
<dbReference type="Pfam" id="PF06283">
    <property type="entry name" value="ThuA"/>
    <property type="match status" value="1"/>
</dbReference>
<feature type="domain" description="ThuA-like" evidence="1">
    <location>
        <begin position="33"/>
        <end position="212"/>
    </location>
</feature>
<dbReference type="AlphaFoldDB" id="I0BH64"/>
<protein>
    <submittedName>
        <fullName evidence="2">Glycosyl hydrolase</fullName>
    </submittedName>
</protein>
<dbReference type="InterPro" id="IPR029062">
    <property type="entry name" value="Class_I_gatase-like"/>
</dbReference>
<dbReference type="SUPFAM" id="SSF52317">
    <property type="entry name" value="Class I glutamine amidotransferase-like"/>
    <property type="match status" value="1"/>
</dbReference>
<sequence length="225" mass="25439">MTEKKKALLLGDYTDAPWHPLEPARAELEAILGEAFELTATEDYDVLLRLQTEAGGYPLCIAYTDCWNRELTKAQTAGLLRYVAGGGGLLVIHNGISLQCSYELLQMIGAEFTGHPPYQKLRYSRTAEGEGHPLLEGVEDFELDEEPYLFEPDPFVERRIFLEFEFEGKRLPAGWEHDYGLGRVVYLQPGHHAPSFRPEPYRRLIRNSASWAAAGRVVSGRERGR</sequence>
<organism evidence="2 3">
    <name type="scientific">Paenibacillus mucilaginosus K02</name>
    <dbReference type="NCBI Taxonomy" id="997761"/>
    <lineage>
        <taxon>Bacteria</taxon>
        <taxon>Bacillati</taxon>
        <taxon>Bacillota</taxon>
        <taxon>Bacilli</taxon>
        <taxon>Bacillales</taxon>
        <taxon>Paenibacillaceae</taxon>
        <taxon>Paenibacillus</taxon>
    </lineage>
</organism>